<dbReference type="Gene3D" id="3.30.70.270">
    <property type="match status" value="1"/>
</dbReference>
<evidence type="ECO:0000313" key="10">
    <source>
        <dbReference type="Proteomes" id="UP000789831"/>
    </source>
</evidence>
<evidence type="ECO:0000256" key="6">
    <source>
        <dbReference type="ARBA" id="ARBA00022801"/>
    </source>
</evidence>
<dbReference type="SUPFAM" id="SSF56672">
    <property type="entry name" value="DNA/RNA polymerases"/>
    <property type="match status" value="1"/>
</dbReference>
<dbReference type="InterPro" id="IPR043128">
    <property type="entry name" value="Rev_trsase/Diguanyl_cyclase"/>
</dbReference>
<dbReference type="InterPro" id="IPR000477">
    <property type="entry name" value="RT_dom"/>
</dbReference>
<dbReference type="EMBL" id="CAJVPL010013638">
    <property type="protein sequence ID" value="CAG8689172.1"/>
    <property type="molecule type" value="Genomic_DNA"/>
</dbReference>
<keyword evidence="1" id="KW-0645">Protease</keyword>
<dbReference type="OrthoDB" id="2435678at2759"/>
<dbReference type="Pfam" id="PF00078">
    <property type="entry name" value="RVT_1"/>
    <property type="match status" value="1"/>
</dbReference>
<dbReference type="GO" id="GO:0003964">
    <property type="term" value="F:RNA-directed DNA polymerase activity"/>
    <property type="evidence" value="ECO:0007669"/>
    <property type="project" value="UniProtKB-KW"/>
</dbReference>
<evidence type="ECO:0000256" key="1">
    <source>
        <dbReference type="ARBA" id="ARBA00022670"/>
    </source>
</evidence>
<proteinExistence type="predicted"/>
<evidence type="ECO:0000256" key="5">
    <source>
        <dbReference type="ARBA" id="ARBA00022759"/>
    </source>
</evidence>
<organism evidence="9 10">
    <name type="scientific">Ambispora gerdemannii</name>
    <dbReference type="NCBI Taxonomy" id="144530"/>
    <lineage>
        <taxon>Eukaryota</taxon>
        <taxon>Fungi</taxon>
        <taxon>Fungi incertae sedis</taxon>
        <taxon>Mucoromycota</taxon>
        <taxon>Glomeromycotina</taxon>
        <taxon>Glomeromycetes</taxon>
        <taxon>Archaeosporales</taxon>
        <taxon>Ambisporaceae</taxon>
        <taxon>Ambispora</taxon>
    </lineage>
</organism>
<evidence type="ECO:0000256" key="7">
    <source>
        <dbReference type="ARBA" id="ARBA00022918"/>
    </source>
</evidence>
<feature type="non-terminal residue" evidence="9">
    <location>
        <position position="1"/>
    </location>
</feature>
<protein>
    <submittedName>
        <fullName evidence="9">2486_t:CDS:1</fullName>
    </submittedName>
</protein>
<dbReference type="AlphaFoldDB" id="A0A9N9HHW2"/>
<dbReference type="Gene3D" id="3.10.10.10">
    <property type="entry name" value="HIV Type 1 Reverse Transcriptase, subunit A, domain 1"/>
    <property type="match status" value="1"/>
</dbReference>
<dbReference type="InterPro" id="IPR053134">
    <property type="entry name" value="RNA-dir_DNA_polymerase"/>
</dbReference>
<name>A0A9N9HHW2_9GLOM</name>
<dbReference type="GO" id="GO:0006508">
    <property type="term" value="P:proteolysis"/>
    <property type="evidence" value="ECO:0007669"/>
    <property type="project" value="UniProtKB-KW"/>
</dbReference>
<dbReference type="CDD" id="cd01647">
    <property type="entry name" value="RT_LTR"/>
    <property type="match status" value="1"/>
</dbReference>
<reference evidence="9" key="1">
    <citation type="submission" date="2021-06" db="EMBL/GenBank/DDBJ databases">
        <authorList>
            <person name="Kallberg Y."/>
            <person name="Tangrot J."/>
            <person name="Rosling A."/>
        </authorList>
    </citation>
    <scope>NUCLEOTIDE SEQUENCE</scope>
    <source>
        <strain evidence="9">MT106</strain>
    </source>
</reference>
<keyword evidence="5" id="KW-0255">Endonuclease</keyword>
<keyword evidence="10" id="KW-1185">Reference proteome</keyword>
<keyword evidence="2" id="KW-0808">Transferase</keyword>
<dbReference type="PANTHER" id="PTHR24559:SF444">
    <property type="entry name" value="REVERSE TRANSCRIPTASE DOMAIN-CONTAINING PROTEIN"/>
    <property type="match status" value="1"/>
</dbReference>
<evidence type="ECO:0000256" key="3">
    <source>
        <dbReference type="ARBA" id="ARBA00022695"/>
    </source>
</evidence>
<comment type="caution">
    <text evidence="9">The sequence shown here is derived from an EMBL/GenBank/DDBJ whole genome shotgun (WGS) entry which is preliminary data.</text>
</comment>
<evidence type="ECO:0000256" key="4">
    <source>
        <dbReference type="ARBA" id="ARBA00022722"/>
    </source>
</evidence>
<feature type="domain" description="Reverse transcriptase" evidence="8">
    <location>
        <begin position="2"/>
        <end position="76"/>
    </location>
</feature>
<dbReference type="Proteomes" id="UP000789831">
    <property type="component" value="Unassembled WGS sequence"/>
</dbReference>
<evidence type="ECO:0000256" key="2">
    <source>
        <dbReference type="ARBA" id="ARBA00022679"/>
    </source>
</evidence>
<evidence type="ECO:0000313" key="9">
    <source>
        <dbReference type="EMBL" id="CAG8689172.1"/>
    </source>
</evidence>
<feature type="non-terminal residue" evidence="9">
    <location>
        <position position="76"/>
    </location>
</feature>
<keyword evidence="3" id="KW-0548">Nucleotidyltransferase</keyword>
<dbReference type="GO" id="GO:0008233">
    <property type="term" value="F:peptidase activity"/>
    <property type="evidence" value="ECO:0007669"/>
    <property type="project" value="UniProtKB-KW"/>
</dbReference>
<evidence type="ECO:0000259" key="8">
    <source>
        <dbReference type="Pfam" id="PF00078"/>
    </source>
</evidence>
<accession>A0A9N9HHW2</accession>
<dbReference type="PANTHER" id="PTHR24559">
    <property type="entry name" value="TRANSPOSON TY3-I GAG-POL POLYPROTEIN"/>
    <property type="match status" value="1"/>
</dbReference>
<keyword evidence="6" id="KW-0378">Hydrolase</keyword>
<dbReference type="InterPro" id="IPR043502">
    <property type="entry name" value="DNA/RNA_pol_sf"/>
</dbReference>
<keyword evidence="7" id="KW-0695">RNA-directed DNA polymerase</keyword>
<dbReference type="FunFam" id="3.10.10.10:FF:000007">
    <property type="entry name" value="Retrovirus-related Pol polyprotein from transposon 17.6-like Protein"/>
    <property type="match status" value="1"/>
</dbReference>
<keyword evidence="4" id="KW-0540">Nuclease</keyword>
<sequence>LNSVTKRDQYPLPRVDELLDSFKNTKYFSTINLASRFWQVEIKSEDHHKTAFVTKQDLYKFNVMSFGLTNGPVTFQ</sequence>
<dbReference type="GO" id="GO:0004519">
    <property type="term" value="F:endonuclease activity"/>
    <property type="evidence" value="ECO:0007669"/>
    <property type="project" value="UniProtKB-KW"/>
</dbReference>
<gene>
    <name evidence="9" type="ORF">AGERDE_LOCUS13038</name>
</gene>